<dbReference type="PANTHER" id="PTHR42770">
    <property type="entry name" value="AMINO ACID TRANSPORTER-RELATED"/>
    <property type="match status" value="1"/>
</dbReference>
<evidence type="ECO:0000256" key="5">
    <source>
        <dbReference type="ARBA" id="ARBA00022989"/>
    </source>
</evidence>
<evidence type="ECO:0000256" key="1">
    <source>
        <dbReference type="ARBA" id="ARBA00004651"/>
    </source>
</evidence>
<keyword evidence="3" id="KW-1003">Cell membrane</keyword>
<comment type="subcellular location">
    <subcellularLocation>
        <location evidence="1">Cell membrane</location>
        <topology evidence="1">Multi-pass membrane protein</topology>
    </subcellularLocation>
</comment>
<dbReference type="EMBL" id="WNCL01000068">
    <property type="protein sequence ID" value="MTU44379.1"/>
    <property type="molecule type" value="Genomic_DNA"/>
</dbReference>
<accession>A0A6I3S691</accession>
<dbReference type="Proteomes" id="UP000462362">
    <property type="component" value="Unassembled WGS sequence"/>
</dbReference>
<dbReference type="InterPro" id="IPR002293">
    <property type="entry name" value="AA/rel_permease1"/>
</dbReference>
<dbReference type="PANTHER" id="PTHR42770:SF15">
    <property type="entry name" value="GLUTAMATE_GAMMA-AMINOBUTYRATE ANTIPORTER-RELATED"/>
    <property type="match status" value="1"/>
</dbReference>
<dbReference type="Gene3D" id="1.20.1740.10">
    <property type="entry name" value="Amino acid/polyamine transporter I"/>
    <property type="match status" value="1"/>
</dbReference>
<evidence type="ECO:0000256" key="4">
    <source>
        <dbReference type="ARBA" id="ARBA00022692"/>
    </source>
</evidence>
<evidence type="ECO:0000256" key="3">
    <source>
        <dbReference type="ARBA" id="ARBA00022475"/>
    </source>
</evidence>
<gene>
    <name evidence="7" type="ORF">GMD42_12365</name>
</gene>
<dbReference type="RefSeq" id="WP_155168395.1">
    <property type="nucleotide sequence ID" value="NZ_CATXDL010000032.1"/>
</dbReference>
<dbReference type="AlphaFoldDB" id="A0A6I3S691"/>
<keyword evidence="4" id="KW-0812">Transmembrane</keyword>
<proteinExistence type="predicted"/>
<sequence length="479" mass="52467">MEDKEAPNSAFTMSIKGMAMLTVCSVFSLRNLPSMAEYGWNIIFFLSAAAACFFIPSALVSAELASTYPQRGGVFIWVKEAFGPKLGFLAIFMEWFQNMPWYPAAVTFVATCIAYIFNPELASNRWYIFFTAIFLLWLSTFLNFRGMRLSVFLSNSGVVVGTIIPGFFLIVCALTYVWLGKPVQINLDGGKALIPDLSTARQWMLLAGMMVSLAGMEMSSVHVTSMKNPRSSFPKSIYLATAIILILSVLGALSISLVVPIGDLSKSAGVCQSFELMLNALGVGWLTPILACLLAYGALASVVTWMNGPSRGLLEVAKEGYLPQYWQYRNSYGMQTRIFILQASLASFLSLSVLIMPSVSDAFWLFLALCSQLYMIMYLLMFAAAIRLKIENPDSPGEYKVPGGKVGMILMSGVAFCTSLIALLCGFIPPEEIINEGLAASLGYVGFLAGGLIIFTIIPLKFFDKFQHQHLTEVKDSAA</sequence>
<comment type="caution">
    <text evidence="7">The sequence shown here is derived from an EMBL/GenBank/DDBJ whole genome shotgun (WGS) entry which is preliminary data.</text>
</comment>
<dbReference type="PIRSF" id="PIRSF006060">
    <property type="entry name" value="AA_transporter"/>
    <property type="match status" value="1"/>
</dbReference>
<keyword evidence="5" id="KW-1133">Transmembrane helix</keyword>
<name>A0A6I3S691_9BURK</name>
<evidence type="ECO:0000256" key="2">
    <source>
        <dbReference type="ARBA" id="ARBA00022448"/>
    </source>
</evidence>
<dbReference type="Pfam" id="PF13520">
    <property type="entry name" value="AA_permease_2"/>
    <property type="match status" value="1"/>
</dbReference>
<evidence type="ECO:0000256" key="6">
    <source>
        <dbReference type="ARBA" id="ARBA00023136"/>
    </source>
</evidence>
<dbReference type="InterPro" id="IPR050367">
    <property type="entry name" value="APC_superfamily"/>
</dbReference>
<reference evidence="7 8" key="1">
    <citation type="journal article" date="2019" name="Nat. Med.">
        <title>A library of human gut bacterial isolates paired with longitudinal multiomics data enables mechanistic microbiome research.</title>
        <authorList>
            <person name="Poyet M."/>
            <person name="Groussin M."/>
            <person name="Gibbons S.M."/>
            <person name="Avila-Pacheco J."/>
            <person name="Jiang X."/>
            <person name="Kearney S.M."/>
            <person name="Perrotta A.R."/>
            <person name="Berdy B."/>
            <person name="Zhao S."/>
            <person name="Lieberman T.D."/>
            <person name="Swanson P.K."/>
            <person name="Smith M."/>
            <person name="Roesemann S."/>
            <person name="Alexander J.E."/>
            <person name="Rich S.A."/>
            <person name="Livny J."/>
            <person name="Vlamakis H."/>
            <person name="Clish C."/>
            <person name="Bullock K."/>
            <person name="Deik A."/>
            <person name="Scott J."/>
            <person name="Pierce K.A."/>
            <person name="Xavier R.J."/>
            <person name="Alm E.J."/>
        </authorList>
    </citation>
    <scope>NUCLEOTIDE SEQUENCE [LARGE SCALE GENOMIC DNA]</scope>
    <source>
        <strain evidence="7 8">BIOML-A2</strain>
    </source>
</reference>
<evidence type="ECO:0000313" key="8">
    <source>
        <dbReference type="Proteomes" id="UP000462362"/>
    </source>
</evidence>
<keyword evidence="6" id="KW-0472">Membrane</keyword>
<dbReference type="GO" id="GO:0005886">
    <property type="term" value="C:plasma membrane"/>
    <property type="evidence" value="ECO:0007669"/>
    <property type="project" value="UniProtKB-SubCell"/>
</dbReference>
<dbReference type="GO" id="GO:0022857">
    <property type="term" value="F:transmembrane transporter activity"/>
    <property type="evidence" value="ECO:0007669"/>
    <property type="project" value="InterPro"/>
</dbReference>
<organism evidence="7 8">
    <name type="scientific">Parasutterella excrementihominis</name>
    <dbReference type="NCBI Taxonomy" id="487175"/>
    <lineage>
        <taxon>Bacteria</taxon>
        <taxon>Pseudomonadati</taxon>
        <taxon>Pseudomonadota</taxon>
        <taxon>Betaproteobacteria</taxon>
        <taxon>Burkholderiales</taxon>
        <taxon>Sutterellaceae</taxon>
        <taxon>Parasutterella</taxon>
    </lineage>
</organism>
<keyword evidence="2" id="KW-0813">Transport</keyword>
<protein>
    <submittedName>
        <fullName evidence="7">Amino acid permease</fullName>
    </submittedName>
</protein>
<evidence type="ECO:0000313" key="7">
    <source>
        <dbReference type="EMBL" id="MTU44379.1"/>
    </source>
</evidence>